<protein>
    <recommendedName>
        <fullName evidence="3">Lipoprotein</fullName>
    </recommendedName>
</protein>
<name>A0ABV4CTT6_9PSEU</name>
<keyword evidence="2" id="KW-1185">Reference proteome</keyword>
<dbReference type="PROSITE" id="PS51257">
    <property type="entry name" value="PROKAR_LIPOPROTEIN"/>
    <property type="match status" value="1"/>
</dbReference>
<proteinExistence type="predicted"/>
<evidence type="ECO:0008006" key="3">
    <source>
        <dbReference type="Google" id="ProtNLM"/>
    </source>
</evidence>
<sequence length="140" mass="14517">MSPGLRGAGLALAALVAGCSAPAEEPPRRLVEEHFAANNAAARRGPAEQQDFLDRTQHPDFASRACSLGARTVEFDPAMSTLRPDPHFAPGGSPPRGEVWAVGVEVTVRDAGGITGRQIGSQHVVVLGDRLVGFAPCPSG</sequence>
<evidence type="ECO:0000313" key="1">
    <source>
        <dbReference type="EMBL" id="MEY8043372.1"/>
    </source>
</evidence>
<dbReference type="EMBL" id="JBGEHV010000092">
    <property type="protein sequence ID" value="MEY8043372.1"/>
    <property type="molecule type" value="Genomic_DNA"/>
</dbReference>
<reference evidence="1 2" key="1">
    <citation type="submission" date="2024-08" db="EMBL/GenBank/DDBJ databases">
        <title>Genome mining of Saccharopolyspora cebuensis PGLac3 from Nigerian medicinal plant.</title>
        <authorList>
            <person name="Ezeobiora C.E."/>
            <person name="Igbokwe N.H."/>
            <person name="Amin D.H."/>
            <person name="Mendie U.E."/>
        </authorList>
    </citation>
    <scope>NUCLEOTIDE SEQUENCE [LARGE SCALE GENOMIC DNA]</scope>
    <source>
        <strain evidence="1 2">PGLac3</strain>
    </source>
</reference>
<evidence type="ECO:0000313" key="2">
    <source>
        <dbReference type="Proteomes" id="UP001564626"/>
    </source>
</evidence>
<comment type="caution">
    <text evidence="1">The sequence shown here is derived from an EMBL/GenBank/DDBJ whole genome shotgun (WGS) entry which is preliminary data.</text>
</comment>
<organism evidence="1 2">
    <name type="scientific">Saccharopolyspora cebuensis</name>
    <dbReference type="NCBI Taxonomy" id="418759"/>
    <lineage>
        <taxon>Bacteria</taxon>
        <taxon>Bacillati</taxon>
        <taxon>Actinomycetota</taxon>
        <taxon>Actinomycetes</taxon>
        <taxon>Pseudonocardiales</taxon>
        <taxon>Pseudonocardiaceae</taxon>
        <taxon>Saccharopolyspora</taxon>
    </lineage>
</organism>
<accession>A0ABV4CTT6</accession>
<gene>
    <name evidence="1" type="ORF">AB8O55_28515</name>
</gene>
<dbReference type="Proteomes" id="UP001564626">
    <property type="component" value="Unassembled WGS sequence"/>
</dbReference>
<dbReference type="RefSeq" id="WP_345356883.1">
    <property type="nucleotide sequence ID" value="NZ_BAABII010000003.1"/>
</dbReference>